<dbReference type="GO" id="GO:0006355">
    <property type="term" value="P:regulation of DNA-templated transcription"/>
    <property type="evidence" value="ECO:0007669"/>
    <property type="project" value="InterPro"/>
</dbReference>
<dbReference type="PANTHER" id="PTHR13392:SF13">
    <property type="entry name" value="AXH DOMAIN-CONTAINING PROTEIN"/>
    <property type="match status" value="1"/>
</dbReference>
<dbReference type="SUPFAM" id="SSF102031">
    <property type="entry name" value="AXH domain"/>
    <property type="match status" value="1"/>
</dbReference>
<comment type="caution">
    <text evidence="9">The sequence shown here is derived from an EMBL/GenBank/DDBJ whole genome shotgun (WGS) entry which is preliminary data.</text>
</comment>
<evidence type="ECO:0000313" key="9">
    <source>
        <dbReference type="EMBL" id="CAI5439430.1"/>
    </source>
</evidence>
<dbReference type="PANTHER" id="PTHR13392">
    <property type="entry name" value="ATAXIN 1"/>
    <property type="match status" value="1"/>
</dbReference>
<gene>
    <name evidence="9" type="ORF">CAMP_LOCUS2067</name>
</gene>
<evidence type="ECO:0000256" key="2">
    <source>
        <dbReference type="ARBA" id="ARBA00022491"/>
    </source>
</evidence>
<protein>
    <recommendedName>
        <fullName evidence="8">AXH domain-containing protein</fullName>
    </recommendedName>
</protein>
<sequence>MNTEFLELLGKLDPGFIQQFFGQGTTQPAVKNEEQKIEELLSNLPPTILQQFLQKQEVRLNPLPSSSTSFKSQQNPNFEMGSICTDDFYYPTHFLRGTKLELSDGSIKKVEDLSSDDFLKCAVESKDVNVTASIIKDIVKPEKNRATSTILFETSGNLGKNYVVELLVQNEHPFFVLGKGWASCDVRKTAENYGLQAGKLEIGDVCIVLTRHEDSENDDEIVDIITAQRDLEEYSRKAAWREQILPIYRELSSINGRRSAPPSSFSTKNQPRKRKFSENQ</sequence>
<proteinExistence type="predicted"/>
<name>A0A9P1MTT9_9PELO</name>
<comment type="subcellular location">
    <subcellularLocation>
        <location evidence="1">Nucleus</location>
    </subcellularLocation>
</comment>
<evidence type="ECO:0000256" key="3">
    <source>
        <dbReference type="ARBA" id="ARBA00023015"/>
    </source>
</evidence>
<keyword evidence="4" id="KW-0238">DNA-binding</keyword>
<dbReference type="Gene3D" id="2.170.16.10">
    <property type="entry name" value="Hedgehog/Intein (Hint) domain"/>
    <property type="match status" value="1"/>
</dbReference>
<feature type="compositionally biased region" description="Polar residues" evidence="7">
    <location>
        <begin position="255"/>
        <end position="269"/>
    </location>
</feature>
<feature type="region of interest" description="Disordered" evidence="7">
    <location>
        <begin position="255"/>
        <end position="280"/>
    </location>
</feature>
<keyword evidence="10" id="KW-1185">Reference proteome</keyword>
<evidence type="ECO:0000259" key="8">
    <source>
        <dbReference type="PROSITE" id="PS51148"/>
    </source>
</evidence>
<dbReference type="GO" id="GO:0003677">
    <property type="term" value="F:DNA binding"/>
    <property type="evidence" value="ECO:0007669"/>
    <property type="project" value="UniProtKB-KW"/>
</dbReference>
<evidence type="ECO:0000256" key="7">
    <source>
        <dbReference type="SAM" id="MobiDB-lite"/>
    </source>
</evidence>
<organism evidence="9 10">
    <name type="scientific">Caenorhabditis angaria</name>
    <dbReference type="NCBI Taxonomy" id="860376"/>
    <lineage>
        <taxon>Eukaryota</taxon>
        <taxon>Metazoa</taxon>
        <taxon>Ecdysozoa</taxon>
        <taxon>Nematoda</taxon>
        <taxon>Chromadorea</taxon>
        <taxon>Rhabditida</taxon>
        <taxon>Rhabditina</taxon>
        <taxon>Rhabditomorpha</taxon>
        <taxon>Rhabditoidea</taxon>
        <taxon>Rhabditidae</taxon>
        <taxon>Peloderinae</taxon>
        <taxon>Caenorhabditis</taxon>
    </lineage>
</organism>
<dbReference type="OrthoDB" id="10000452at2759"/>
<dbReference type="InterPro" id="IPR003652">
    <property type="entry name" value="Ataxin_AXH_dom"/>
</dbReference>
<evidence type="ECO:0000256" key="5">
    <source>
        <dbReference type="ARBA" id="ARBA00023163"/>
    </source>
</evidence>
<dbReference type="Pfam" id="PF08517">
    <property type="entry name" value="AXH"/>
    <property type="match status" value="1"/>
</dbReference>
<dbReference type="GO" id="GO:0005634">
    <property type="term" value="C:nucleus"/>
    <property type="evidence" value="ECO:0007669"/>
    <property type="project" value="UniProtKB-SubCell"/>
</dbReference>
<feature type="compositionally biased region" description="Basic residues" evidence="7">
    <location>
        <begin position="270"/>
        <end position="280"/>
    </location>
</feature>
<keyword evidence="3" id="KW-0805">Transcription regulation</keyword>
<dbReference type="SMART" id="SM00536">
    <property type="entry name" value="AXH"/>
    <property type="match status" value="1"/>
</dbReference>
<reference evidence="9" key="1">
    <citation type="submission" date="2022-11" db="EMBL/GenBank/DDBJ databases">
        <authorList>
            <person name="Kikuchi T."/>
        </authorList>
    </citation>
    <scope>NUCLEOTIDE SEQUENCE</scope>
    <source>
        <strain evidence="9">PS1010</strain>
    </source>
</reference>
<dbReference type="Proteomes" id="UP001152747">
    <property type="component" value="Unassembled WGS sequence"/>
</dbReference>
<accession>A0A9P1MTT9</accession>
<keyword evidence="5" id="KW-0804">Transcription</keyword>
<feature type="domain" description="AXH" evidence="8">
    <location>
        <begin position="82"/>
        <end position="217"/>
    </location>
</feature>
<evidence type="ECO:0000256" key="6">
    <source>
        <dbReference type="ARBA" id="ARBA00023242"/>
    </source>
</evidence>
<evidence type="ECO:0000256" key="1">
    <source>
        <dbReference type="ARBA" id="ARBA00004123"/>
    </source>
</evidence>
<dbReference type="GO" id="GO:0003723">
    <property type="term" value="F:RNA binding"/>
    <property type="evidence" value="ECO:0007669"/>
    <property type="project" value="InterPro"/>
</dbReference>
<keyword evidence="2" id="KW-0678">Repressor</keyword>
<dbReference type="InterPro" id="IPR036096">
    <property type="entry name" value="Ataxin_AXH_dom_sf"/>
</dbReference>
<evidence type="ECO:0000256" key="4">
    <source>
        <dbReference type="ARBA" id="ARBA00023125"/>
    </source>
</evidence>
<evidence type="ECO:0000313" key="10">
    <source>
        <dbReference type="Proteomes" id="UP001152747"/>
    </source>
</evidence>
<dbReference type="InterPro" id="IPR043404">
    <property type="entry name" value="ATAXIN1-like"/>
</dbReference>
<dbReference type="PROSITE" id="PS51148">
    <property type="entry name" value="AXH"/>
    <property type="match status" value="1"/>
</dbReference>
<dbReference type="EMBL" id="CANHGI010000001">
    <property type="protein sequence ID" value="CAI5439430.1"/>
    <property type="molecule type" value="Genomic_DNA"/>
</dbReference>
<dbReference type="AlphaFoldDB" id="A0A9P1MTT9"/>
<keyword evidence="6" id="KW-0539">Nucleus</keyword>